<dbReference type="FunFam" id="3.40.50.1440:FF:000001">
    <property type="entry name" value="Cell division protein FtsZ"/>
    <property type="match status" value="1"/>
</dbReference>
<dbReference type="HOGENOM" id="CLU_024865_0_1_0"/>
<feature type="binding site" evidence="4">
    <location>
        <position position="187"/>
    </location>
    <ligand>
        <name>GTP</name>
        <dbReference type="ChEBI" id="CHEBI:37565"/>
    </ligand>
</feature>
<dbReference type="GO" id="GO:0005525">
    <property type="term" value="F:GTP binding"/>
    <property type="evidence" value="ECO:0007669"/>
    <property type="project" value="UniProtKB-UniRule"/>
</dbReference>
<reference evidence="9 12" key="2">
    <citation type="submission" date="2016-11" db="EMBL/GenBank/DDBJ databases">
        <title>Genomic analysis of Caldithrix abyssi and proposal of a novel bacterial phylum Caldithrichaeota.</title>
        <authorList>
            <person name="Kublanov I."/>
            <person name="Sigalova O."/>
            <person name="Gavrilov S."/>
            <person name="Lebedinsky A."/>
            <person name="Ivanova N."/>
            <person name="Daum C."/>
            <person name="Reddy T."/>
            <person name="Klenk H.P."/>
            <person name="Goker M."/>
            <person name="Reva O."/>
            <person name="Miroshnichenko M."/>
            <person name="Kyprides N."/>
            <person name="Woyke T."/>
            <person name="Gelfand M."/>
        </authorList>
    </citation>
    <scope>NUCLEOTIDE SEQUENCE [LARGE SCALE GENOMIC DNA]</scope>
    <source>
        <strain evidence="9 12">LF13</strain>
    </source>
</reference>
<dbReference type="CDD" id="cd02201">
    <property type="entry name" value="FtsZ_type1"/>
    <property type="match status" value="1"/>
</dbReference>
<dbReference type="PRINTS" id="PR00423">
    <property type="entry name" value="CELLDVISFTSZ"/>
</dbReference>
<comment type="function">
    <text evidence="4 6">Essential cell division protein that forms a contractile ring structure (Z ring) at the future cell division site. The regulation of the ring assembly controls the timing and the location of cell division. One of the functions of the FtsZ ring is to recruit other cell division proteins to the septum to produce a new cell wall between the dividing cells. Binds GTP and shows GTPase activity.</text>
</comment>
<dbReference type="InterPro" id="IPR003008">
    <property type="entry name" value="Tubulin_FtsZ_GTPase"/>
</dbReference>
<dbReference type="PROSITE" id="PS01134">
    <property type="entry name" value="FTSZ_1"/>
    <property type="match status" value="1"/>
</dbReference>
<dbReference type="Pfam" id="PF00091">
    <property type="entry name" value="Tubulin"/>
    <property type="match status" value="1"/>
</dbReference>
<proteinExistence type="inferred from homology"/>
<keyword evidence="4" id="KW-0963">Cytoplasm</keyword>
<dbReference type="AlphaFoldDB" id="H1XY53"/>
<dbReference type="SMART" id="SM00864">
    <property type="entry name" value="Tubulin"/>
    <property type="match status" value="1"/>
</dbReference>
<dbReference type="GO" id="GO:0005737">
    <property type="term" value="C:cytoplasm"/>
    <property type="evidence" value="ECO:0007669"/>
    <property type="project" value="UniProtKB-SubCell"/>
</dbReference>
<feature type="binding site" evidence="4">
    <location>
        <begin position="108"/>
        <end position="110"/>
    </location>
    <ligand>
        <name>GTP</name>
        <dbReference type="ChEBI" id="CHEBI:37565"/>
    </ligand>
</feature>
<feature type="domain" description="Tubulin/FtsZ GTPase" evidence="7">
    <location>
        <begin position="13"/>
        <end position="205"/>
    </location>
</feature>
<dbReference type="Pfam" id="PF12327">
    <property type="entry name" value="FtsZ_C"/>
    <property type="match status" value="1"/>
</dbReference>
<dbReference type="RefSeq" id="WP_006929176.1">
    <property type="nucleotide sequence ID" value="NZ_CM001402.1"/>
</dbReference>
<comment type="similarity">
    <text evidence="1 4 6">Belongs to the FtsZ family.</text>
</comment>
<dbReference type="InterPro" id="IPR020805">
    <property type="entry name" value="Cell_div_FtsZ_CS"/>
</dbReference>
<dbReference type="OrthoDB" id="9813375at2"/>
<dbReference type="STRING" id="880073.Cabys_1174"/>
<dbReference type="InterPro" id="IPR000158">
    <property type="entry name" value="Cell_div_FtsZ"/>
</dbReference>
<dbReference type="InParanoid" id="H1XY53"/>
<dbReference type="GO" id="GO:0003924">
    <property type="term" value="F:GTPase activity"/>
    <property type="evidence" value="ECO:0007669"/>
    <property type="project" value="UniProtKB-UniRule"/>
</dbReference>
<accession>H1XY53</accession>
<evidence type="ECO:0000313" key="12">
    <source>
        <dbReference type="Proteomes" id="UP000183868"/>
    </source>
</evidence>
<dbReference type="InterPro" id="IPR024757">
    <property type="entry name" value="FtsZ_C"/>
</dbReference>
<evidence type="ECO:0000259" key="8">
    <source>
        <dbReference type="SMART" id="SM00865"/>
    </source>
</evidence>
<dbReference type="eggNOG" id="COG0206">
    <property type="taxonomic scope" value="Bacteria"/>
</dbReference>
<dbReference type="SUPFAM" id="SSF55307">
    <property type="entry name" value="Tubulin C-terminal domain-like"/>
    <property type="match status" value="1"/>
</dbReference>
<dbReference type="NCBIfam" id="TIGR00065">
    <property type="entry name" value="ftsZ"/>
    <property type="match status" value="1"/>
</dbReference>
<dbReference type="EMBL" id="CP018099">
    <property type="protein sequence ID" value="APF17923.1"/>
    <property type="molecule type" value="Genomic_DNA"/>
</dbReference>
<reference evidence="10 11" key="1">
    <citation type="submission" date="2011-09" db="EMBL/GenBank/DDBJ databases">
        <title>The permanent draft genome of Caldithrix abyssi DSM 13497.</title>
        <authorList>
            <consortium name="US DOE Joint Genome Institute (JGI-PGF)"/>
            <person name="Lucas S."/>
            <person name="Han J."/>
            <person name="Lapidus A."/>
            <person name="Bruce D."/>
            <person name="Goodwin L."/>
            <person name="Pitluck S."/>
            <person name="Peters L."/>
            <person name="Kyrpides N."/>
            <person name="Mavromatis K."/>
            <person name="Ivanova N."/>
            <person name="Mikhailova N."/>
            <person name="Chertkov O."/>
            <person name="Detter J.C."/>
            <person name="Tapia R."/>
            <person name="Han C."/>
            <person name="Land M."/>
            <person name="Hauser L."/>
            <person name="Markowitz V."/>
            <person name="Cheng J.-F."/>
            <person name="Hugenholtz P."/>
            <person name="Woyke T."/>
            <person name="Wu D."/>
            <person name="Spring S."/>
            <person name="Brambilla E."/>
            <person name="Klenk H.-P."/>
            <person name="Eisen J.A."/>
        </authorList>
    </citation>
    <scope>NUCLEOTIDE SEQUENCE [LARGE SCALE GENOMIC DNA]</scope>
    <source>
        <strain evidence="10 11">DSM 13497</strain>
    </source>
</reference>
<dbReference type="KEGG" id="caby:Cabys_1174"/>
<comment type="subcellular location">
    <subcellularLocation>
        <location evidence="4">Cytoplasm</location>
    </subcellularLocation>
    <text evidence="4">Assembles at midcell at the inner surface of the cytoplasmic membrane.</text>
</comment>
<gene>
    <name evidence="4 9" type="primary">ftsZ</name>
    <name evidence="9" type="ORF">Cabys_1174</name>
    <name evidence="10" type="ORF">Calab_2370</name>
</gene>
<feature type="binding site" evidence="4">
    <location>
        <position position="139"/>
    </location>
    <ligand>
        <name>GTP</name>
        <dbReference type="ChEBI" id="CHEBI:37565"/>
    </ligand>
</feature>
<dbReference type="InterPro" id="IPR018316">
    <property type="entry name" value="Tubulin/FtsZ_2-layer-sand-dom"/>
</dbReference>
<dbReference type="GO" id="GO:0051258">
    <property type="term" value="P:protein polymerization"/>
    <property type="evidence" value="ECO:0007669"/>
    <property type="project" value="UniProtKB-UniRule"/>
</dbReference>
<dbReference type="InterPro" id="IPR037103">
    <property type="entry name" value="Tubulin/FtsZ-like_C"/>
</dbReference>
<dbReference type="GO" id="GO:0032153">
    <property type="term" value="C:cell division site"/>
    <property type="evidence" value="ECO:0007669"/>
    <property type="project" value="UniProtKB-UniRule"/>
</dbReference>
<dbReference type="SMART" id="SM00865">
    <property type="entry name" value="Tubulin_C"/>
    <property type="match status" value="1"/>
</dbReference>
<evidence type="ECO:0000313" key="11">
    <source>
        <dbReference type="Proteomes" id="UP000004671"/>
    </source>
</evidence>
<dbReference type="PANTHER" id="PTHR30314:SF3">
    <property type="entry name" value="MITOCHONDRIAL DIVISION PROTEIN FSZA"/>
    <property type="match status" value="1"/>
</dbReference>
<keyword evidence="4 6" id="KW-0717">Septation</keyword>
<evidence type="ECO:0000256" key="5">
    <source>
        <dbReference type="NCBIfam" id="TIGR00065"/>
    </source>
</evidence>
<sequence>MIQFDASETQGAKIKVIGVGGAGGNAINGMIEAGLQGVEFVVINTDAQDLEKSQASMRVQIGKNLTKGLGAGSNPEIGLRAIMEDKERVIEIINGADMVFVTCGLGGGTGTGAAPIVAEIAKDLGALTVAIVTMPFTFEGPFRKRNAEKGLEALRERVDTIIVIQNDRLFSIIERNTSVVAAFKAVDSILLEATRSISDLINVHGYINLDFADIRTIMQGMGDALMGTGVGMGENRAIIAAEQAISSPLLDGVEISGARGVLINVTGGPTMSMHEVGEASTVIQEAVGNEANVIFGMVIDENLTEELRVTVIATGFNHEAKQAEILHTPKEEEIEDELPMEEADKEEIDIRESTDLKEYDKPAFKRKGQKGKREFLNVPQPNLFYLGEEDIESDPENLEIPAFLRKQMD</sequence>
<dbReference type="Proteomes" id="UP000004671">
    <property type="component" value="Chromosome"/>
</dbReference>
<dbReference type="InterPro" id="IPR045061">
    <property type="entry name" value="FtsZ/CetZ"/>
</dbReference>
<name>H1XY53_CALAY</name>
<dbReference type="Proteomes" id="UP000183868">
    <property type="component" value="Chromosome"/>
</dbReference>
<protein>
    <recommendedName>
        <fullName evidence="4 5">Cell division protein FtsZ</fullName>
    </recommendedName>
</protein>
<dbReference type="PROSITE" id="PS01135">
    <property type="entry name" value="FTSZ_2"/>
    <property type="match status" value="1"/>
</dbReference>
<dbReference type="InterPro" id="IPR008280">
    <property type="entry name" value="Tub_FtsZ_C"/>
</dbReference>
<organism evidence="10 11">
    <name type="scientific">Caldithrix abyssi DSM 13497</name>
    <dbReference type="NCBI Taxonomy" id="880073"/>
    <lineage>
        <taxon>Bacteria</taxon>
        <taxon>Pseudomonadati</taxon>
        <taxon>Calditrichota</taxon>
        <taxon>Calditrichia</taxon>
        <taxon>Calditrichales</taxon>
        <taxon>Calditrichaceae</taxon>
        <taxon>Caldithrix</taxon>
    </lineage>
</organism>
<evidence type="ECO:0000256" key="4">
    <source>
        <dbReference type="HAMAP-Rule" id="MF_00909"/>
    </source>
</evidence>
<evidence type="ECO:0000256" key="6">
    <source>
        <dbReference type="RuleBase" id="RU000631"/>
    </source>
</evidence>
<evidence type="ECO:0000256" key="2">
    <source>
        <dbReference type="ARBA" id="ARBA00022741"/>
    </source>
</evidence>
<keyword evidence="11" id="KW-1185">Reference proteome</keyword>
<evidence type="ECO:0000256" key="3">
    <source>
        <dbReference type="ARBA" id="ARBA00023134"/>
    </source>
</evidence>
<comment type="subunit">
    <text evidence="4">Homodimer. Polymerizes to form a dynamic ring structure in a strictly GTP-dependent manner. Interacts directly with several other division proteins.</text>
</comment>
<feature type="binding site" evidence="4">
    <location>
        <position position="143"/>
    </location>
    <ligand>
        <name>GTP</name>
        <dbReference type="ChEBI" id="CHEBI:37565"/>
    </ligand>
</feature>
<keyword evidence="2 4" id="KW-0547">Nucleotide-binding</keyword>
<dbReference type="HAMAP" id="MF_00909">
    <property type="entry name" value="FtsZ"/>
    <property type="match status" value="1"/>
</dbReference>
<dbReference type="FunCoup" id="H1XY53">
    <property type="interactions" value="503"/>
</dbReference>
<dbReference type="GO" id="GO:0043093">
    <property type="term" value="P:FtsZ-dependent cytokinesis"/>
    <property type="evidence" value="ECO:0007669"/>
    <property type="project" value="UniProtKB-UniRule"/>
</dbReference>
<keyword evidence="4 6" id="KW-0131">Cell cycle</keyword>
<feature type="domain" description="Tubulin/FtsZ 2-layer sandwich" evidence="8">
    <location>
        <begin position="207"/>
        <end position="325"/>
    </location>
</feature>
<dbReference type="PANTHER" id="PTHR30314">
    <property type="entry name" value="CELL DIVISION PROTEIN FTSZ-RELATED"/>
    <property type="match status" value="1"/>
</dbReference>
<evidence type="ECO:0000256" key="1">
    <source>
        <dbReference type="ARBA" id="ARBA00009690"/>
    </source>
</evidence>
<evidence type="ECO:0000313" key="10">
    <source>
        <dbReference type="EMBL" id="EHO41980.1"/>
    </source>
</evidence>
<dbReference type="GO" id="GO:0000917">
    <property type="term" value="P:division septum assembly"/>
    <property type="evidence" value="ECO:0007669"/>
    <property type="project" value="UniProtKB-KW"/>
</dbReference>
<dbReference type="InterPro" id="IPR036525">
    <property type="entry name" value="Tubulin/FtsZ_GTPase_sf"/>
</dbReference>
<dbReference type="PaxDb" id="880073-Calab_2370"/>
<evidence type="ECO:0000313" key="9">
    <source>
        <dbReference type="EMBL" id="APF17923.1"/>
    </source>
</evidence>
<keyword evidence="3 4" id="KW-0342">GTP-binding</keyword>
<dbReference type="SUPFAM" id="SSF52490">
    <property type="entry name" value="Tubulin nucleotide-binding domain-like"/>
    <property type="match status" value="1"/>
</dbReference>
<dbReference type="EMBL" id="CM001402">
    <property type="protein sequence ID" value="EHO41980.1"/>
    <property type="molecule type" value="Genomic_DNA"/>
</dbReference>
<evidence type="ECO:0000259" key="7">
    <source>
        <dbReference type="SMART" id="SM00864"/>
    </source>
</evidence>
<keyword evidence="4 6" id="KW-0132">Cell division</keyword>
<dbReference type="Gene3D" id="3.30.1330.20">
    <property type="entry name" value="Tubulin/FtsZ, C-terminal domain"/>
    <property type="match status" value="1"/>
</dbReference>
<feature type="binding site" evidence="4">
    <location>
        <begin position="21"/>
        <end position="25"/>
    </location>
    <ligand>
        <name>GTP</name>
        <dbReference type="ChEBI" id="CHEBI:37565"/>
    </ligand>
</feature>
<dbReference type="Gene3D" id="3.40.50.1440">
    <property type="entry name" value="Tubulin/FtsZ, GTPase domain"/>
    <property type="match status" value="1"/>
</dbReference>